<organism evidence="1 2">
    <name type="scientific">Moorena producens PAL-8-15-08-1</name>
    <dbReference type="NCBI Taxonomy" id="1458985"/>
    <lineage>
        <taxon>Bacteria</taxon>
        <taxon>Bacillati</taxon>
        <taxon>Cyanobacteriota</taxon>
        <taxon>Cyanophyceae</taxon>
        <taxon>Coleofasciculales</taxon>
        <taxon>Coleofasciculaceae</taxon>
        <taxon>Moorena</taxon>
    </lineage>
</organism>
<gene>
    <name evidence="1" type="ORF">BJP34_25345</name>
</gene>
<accession>A0A1D8TY00</accession>
<name>A0A1D8TY00_9CYAN</name>
<dbReference type="KEGG" id="mpro:BJP34_25345"/>
<protein>
    <submittedName>
        <fullName evidence="1">Uncharacterized protein</fullName>
    </submittedName>
</protein>
<evidence type="ECO:0000313" key="2">
    <source>
        <dbReference type="Proteomes" id="UP000177870"/>
    </source>
</evidence>
<evidence type="ECO:0000313" key="1">
    <source>
        <dbReference type="EMBL" id="AOX02326.1"/>
    </source>
</evidence>
<dbReference type="AlphaFoldDB" id="A0A1D8TY00"/>
<dbReference type="EMBL" id="CP017599">
    <property type="protein sequence ID" value="AOX02326.1"/>
    <property type="molecule type" value="Genomic_DNA"/>
</dbReference>
<proteinExistence type="predicted"/>
<reference evidence="2" key="1">
    <citation type="submission" date="2016-10" db="EMBL/GenBank/DDBJ databases">
        <title>Comparative genomics uncovers the prolific and rare metabolic potential of the cyanobacterial genus Moorea.</title>
        <authorList>
            <person name="Leao T."/>
            <person name="Castelao G."/>
            <person name="Korobeynikov A."/>
            <person name="Monroe E.A."/>
            <person name="Podell S."/>
            <person name="Glukhov E."/>
            <person name="Allen E."/>
            <person name="Gerwick W.H."/>
            <person name="Gerwick L."/>
        </authorList>
    </citation>
    <scope>NUCLEOTIDE SEQUENCE [LARGE SCALE GENOMIC DNA]</scope>
    <source>
        <strain evidence="2">PAL-8-15-08-1</strain>
    </source>
</reference>
<dbReference type="Proteomes" id="UP000177870">
    <property type="component" value="Chromosome"/>
</dbReference>
<sequence length="74" mass="8823">MLWRYIHFSDLIRRRSQQKSDRLSQTAEAITCILPQDNRCRTLWNPLELAQPHQVGFESNYQDQSLVLNLSYKT</sequence>